<accession>A0A318S5J5</accession>
<reference evidence="4 5" key="1">
    <citation type="submission" date="2018-06" db="EMBL/GenBank/DDBJ databases">
        <title>Genomic Encyclopedia of Type Strains, Phase IV (KMG-IV): sequencing the most valuable type-strain genomes for metagenomic binning, comparative biology and taxonomic classification.</title>
        <authorList>
            <person name="Goeker M."/>
        </authorList>
    </citation>
    <scope>NUCLEOTIDE SEQUENCE [LARGE SCALE GENOMIC DNA]</scope>
    <source>
        <strain evidence="4 5">DSM 45521</strain>
    </source>
</reference>
<dbReference type="PANTHER" id="PTHR33744">
    <property type="entry name" value="CARBOHYDRATE DIACID REGULATOR"/>
    <property type="match status" value="1"/>
</dbReference>
<dbReference type="InterPro" id="IPR051448">
    <property type="entry name" value="CdaR-like_regulators"/>
</dbReference>
<evidence type="ECO:0000256" key="1">
    <source>
        <dbReference type="ARBA" id="ARBA00006754"/>
    </source>
</evidence>
<dbReference type="InterPro" id="IPR042070">
    <property type="entry name" value="PucR_C-HTH_sf"/>
</dbReference>
<dbReference type="Proteomes" id="UP000247591">
    <property type="component" value="Unassembled WGS sequence"/>
</dbReference>
<dbReference type="InterPro" id="IPR025736">
    <property type="entry name" value="PucR_C-HTH_dom"/>
</dbReference>
<dbReference type="EMBL" id="QJSP01000003">
    <property type="protein sequence ID" value="PYE19409.1"/>
    <property type="molecule type" value="Genomic_DNA"/>
</dbReference>
<dbReference type="SUPFAM" id="SSF46689">
    <property type="entry name" value="Homeodomain-like"/>
    <property type="match status" value="1"/>
</dbReference>
<feature type="domain" description="CdaR GGDEF-like" evidence="3">
    <location>
        <begin position="264"/>
        <end position="374"/>
    </location>
</feature>
<comment type="caution">
    <text evidence="4">The sequence shown here is derived from an EMBL/GenBank/DDBJ whole genome shotgun (WGS) entry which is preliminary data.</text>
</comment>
<dbReference type="Pfam" id="PF13556">
    <property type="entry name" value="HTH_30"/>
    <property type="match status" value="1"/>
</dbReference>
<dbReference type="PANTHER" id="PTHR33744:SF1">
    <property type="entry name" value="DNA-BINDING TRANSCRIPTIONAL ACTIVATOR ADER"/>
    <property type="match status" value="1"/>
</dbReference>
<dbReference type="Gene3D" id="1.10.10.2840">
    <property type="entry name" value="PucR C-terminal helix-turn-helix domain"/>
    <property type="match status" value="1"/>
</dbReference>
<dbReference type="InterPro" id="IPR009057">
    <property type="entry name" value="Homeodomain-like_sf"/>
</dbReference>
<dbReference type="RefSeq" id="WP_170135199.1">
    <property type="nucleotide sequence ID" value="NZ_QJSP01000003.1"/>
</dbReference>
<comment type="similarity">
    <text evidence="1">Belongs to the CdaR family.</text>
</comment>
<keyword evidence="5" id="KW-1185">Reference proteome</keyword>
<evidence type="ECO:0000259" key="2">
    <source>
        <dbReference type="Pfam" id="PF13556"/>
    </source>
</evidence>
<gene>
    <name evidence="4" type="ORF">DFR67_103322</name>
</gene>
<dbReference type="Pfam" id="PF17853">
    <property type="entry name" value="GGDEF_2"/>
    <property type="match status" value="1"/>
</dbReference>
<organism evidence="4 5">
    <name type="scientific">Williamsia limnetica</name>
    <dbReference type="NCBI Taxonomy" id="882452"/>
    <lineage>
        <taxon>Bacteria</taxon>
        <taxon>Bacillati</taxon>
        <taxon>Actinomycetota</taxon>
        <taxon>Actinomycetes</taxon>
        <taxon>Mycobacteriales</taxon>
        <taxon>Nocardiaceae</taxon>
        <taxon>Williamsia</taxon>
    </lineage>
</organism>
<dbReference type="AlphaFoldDB" id="A0A318S5J5"/>
<sequence>MTSGTATVADLAVATGVQIATTPATWDTAVTSVVEAGEALDTVALDGAVVVISWQPARPNGPLPDLRSLLDPLIRKKPAAILVSPARPVNPPKQAVALAERAEICLLWNVGPDSAADVAAKLSRLVLSVQPPAPVEANPDTALLNILRSADDLDTLLVAIGDAVGASVRLSETMSGHVPGTMSGHVPGTVLLPLSGIAGTTPALEVSPRDTLGSSELAILDGVLAVVRLHVKLRDTHVDDASVEIARNLKNILGEDLVHREASLRKSRRLALFPRHAVAVLAIEPFGVSVDMNGLHDLKTSLAPVASRFDPDAITIVNEGVLVVMIKATADLDALARALYRGVQVPLAVGAGDHVDDPRSYPGSFRQAVRAVAVGRRIGAINRVTRYRDLGVLGLLYQLPEHARRVFVDETLGSIADETPDGLDQRRILRVLRSTDCNIAESARELYIHPNTLRSRIARIEAVTGPFMNEPDRRLTIFTALSMFSLDSNVEGD</sequence>
<evidence type="ECO:0000313" key="5">
    <source>
        <dbReference type="Proteomes" id="UP000247591"/>
    </source>
</evidence>
<evidence type="ECO:0000313" key="4">
    <source>
        <dbReference type="EMBL" id="PYE19409.1"/>
    </source>
</evidence>
<dbReference type="InterPro" id="IPR041522">
    <property type="entry name" value="CdaR_GGDEF"/>
</dbReference>
<protein>
    <submittedName>
        <fullName evidence="4">PucR-like helix-turn-helix protein</fullName>
    </submittedName>
</protein>
<feature type="domain" description="PucR C-terminal helix-turn-helix" evidence="2">
    <location>
        <begin position="427"/>
        <end position="481"/>
    </location>
</feature>
<name>A0A318S5J5_WILLI</name>
<proteinExistence type="inferred from homology"/>
<evidence type="ECO:0000259" key="3">
    <source>
        <dbReference type="Pfam" id="PF17853"/>
    </source>
</evidence>